<comment type="subcellular location">
    <subcellularLocation>
        <location evidence="2">Secreted</location>
    </subcellularLocation>
</comment>
<keyword evidence="8" id="KW-0146">Chitin degradation</keyword>
<feature type="disulfide bond" evidence="12">
    <location>
        <begin position="74"/>
        <end position="86"/>
    </location>
</feature>
<dbReference type="PROSITE" id="PS50941">
    <property type="entry name" value="CHIT_BIND_I_2"/>
    <property type="match status" value="2"/>
</dbReference>
<protein>
    <recommendedName>
        <fullName evidence="4">chitinase</fullName>
        <ecNumber evidence="4">3.2.1.14</ecNumber>
    </recommendedName>
</protein>
<dbReference type="SMART" id="SM00270">
    <property type="entry name" value="ChtBD1"/>
    <property type="match status" value="3"/>
</dbReference>
<evidence type="ECO:0000259" key="16">
    <source>
        <dbReference type="PROSITE" id="PS51910"/>
    </source>
</evidence>
<dbReference type="Gene3D" id="3.30.60.10">
    <property type="entry name" value="Endochitinase-like"/>
    <property type="match status" value="3"/>
</dbReference>
<comment type="catalytic activity">
    <reaction evidence="1">
        <text>Random endo-hydrolysis of N-acetyl-beta-D-glucosaminide (1-&gt;4)-beta-linkages in chitin and chitodextrins.</text>
        <dbReference type="EC" id="3.2.1.14"/>
    </reaction>
</comment>
<evidence type="ECO:0000256" key="2">
    <source>
        <dbReference type="ARBA" id="ARBA00004613"/>
    </source>
</evidence>
<keyword evidence="9" id="KW-0119">Carbohydrate metabolism</keyword>
<evidence type="ECO:0000256" key="1">
    <source>
        <dbReference type="ARBA" id="ARBA00000822"/>
    </source>
</evidence>
<feature type="domain" description="GH18" evidence="16">
    <location>
        <begin position="161"/>
        <end position="519"/>
    </location>
</feature>
<dbReference type="InterPro" id="IPR036861">
    <property type="entry name" value="Endochitinase-like_sf"/>
</dbReference>
<dbReference type="SUPFAM" id="SSF57016">
    <property type="entry name" value="Plant lectins/antimicrobial peptides"/>
    <property type="match status" value="3"/>
</dbReference>
<dbReference type="CDD" id="cd00035">
    <property type="entry name" value="ChtBD1"/>
    <property type="match status" value="1"/>
</dbReference>
<comment type="caution">
    <text evidence="17">The sequence shown here is derived from an EMBL/GenBank/DDBJ whole genome shotgun (WGS) entry which is preliminary data.</text>
</comment>
<keyword evidence="5" id="KW-0964">Secreted</keyword>
<comment type="caution">
    <text evidence="12">Lacks conserved residue(s) required for the propagation of feature annotation.</text>
</comment>
<dbReference type="GO" id="GO:0000272">
    <property type="term" value="P:polysaccharide catabolic process"/>
    <property type="evidence" value="ECO:0007669"/>
    <property type="project" value="UniProtKB-KW"/>
</dbReference>
<evidence type="ECO:0000256" key="7">
    <source>
        <dbReference type="ARBA" id="ARBA00022801"/>
    </source>
</evidence>
<keyword evidence="12" id="KW-1015">Disulfide bond</keyword>
<keyword evidence="7 13" id="KW-0378">Hydrolase</keyword>
<dbReference type="Pfam" id="PF00704">
    <property type="entry name" value="Glyco_hydro_18"/>
    <property type="match status" value="1"/>
</dbReference>
<dbReference type="AlphaFoldDB" id="A0AAJ0BQV6"/>
<evidence type="ECO:0000256" key="14">
    <source>
        <dbReference type="SAM" id="SignalP"/>
    </source>
</evidence>
<dbReference type="InterPro" id="IPR001223">
    <property type="entry name" value="Glyco_hydro18_cat"/>
</dbReference>
<gene>
    <name evidence="17" type="ORF">QBC33DRAFT_603983</name>
</gene>
<dbReference type="PANTHER" id="PTHR11177">
    <property type="entry name" value="CHITINASE"/>
    <property type="match status" value="1"/>
</dbReference>
<dbReference type="Pfam" id="PF00187">
    <property type="entry name" value="Chitin_bind_1"/>
    <property type="match status" value="1"/>
</dbReference>
<dbReference type="SUPFAM" id="SSF51445">
    <property type="entry name" value="(Trans)glycosidases"/>
    <property type="match status" value="1"/>
</dbReference>
<comment type="similarity">
    <text evidence="3">Belongs to the glycosyl hydrolase 18 family. Chitinase class V subfamily.</text>
</comment>
<dbReference type="Proteomes" id="UP001244011">
    <property type="component" value="Unassembled WGS sequence"/>
</dbReference>
<dbReference type="PROSITE" id="PS01095">
    <property type="entry name" value="GH18_1"/>
    <property type="match status" value="1"/>
</dbReference>
<keyword evidence="18" id="KW-1185">Reference proteome</keyword>
<feature type="domain" description="Chitin-binding type-1" evidence="15">
    <location>
        <begin position="114"/>
        <end position="154"/>
    </location>
</feature>
<dbReference type="InterPro" id="IPR018371">
    <property type="entry name" value="Chitin-binding_1_CS"/>
</dbReference>
<dbReference type="RefSeq" id="XP_060277946.1">
    <property type="nucleotide sequence ID" value="XM_060432228.1"/>
</dbReference>
<organism evidence="17 18">
    <name type="scientific">Phialemonium atrogriseum</name>
    <dbReference type="NCBI Taxonomy" id="1093897"/>
    <lineage>
        <taxon>Eukaryota</taxon>
        <taxon>Fungi</taxon>
        <taxon>Dikarya</taxon>
        <taxon>Ascomycota</taxon>
        <taxon>Pezizomycotina</taxon>
        <taxon>Sordariomycetes</taxon>
        <taxon>Sordariomycetidae</taxon>
        <taxon>Cephalothecales</taxon>
        <taxon>Cephalothecaceae</taxon>
        <taxon>Phialemonium</taxon>
    </lineage>
</organism>
<dbReference type="InterPro" id="IPR001579">
    <property type="entry name" value="Glyco_hydro_18_chit_AS"/>
</dbReference>
<dbReference type="GO" id="GO:0008843">
    <property type="term" value="F:endochitinase activity"/>
    <property type="evidence" value="ECO:0007669"/>
    <property type="project" value="UniProtKB-EC"/>
</dbReference>
<reference evidence="17" key="1">
    <citation type="submission" date="2023-06" db="EMBL/GenBank/DDBJ databases">
        <title>Genome-scale phylogeny and comparative genomics of the fungal order Sordariales.</title>
        <authorList>
            <consortium name="Lawrence Berkeley National Laboratory"/>
            <person name="Hensen N."/>
            <person name="Bonometti L."/>
            <person name="Westerberg I."/>
            <person name="Brannstrom I.O."/>
            <person name="Guillou S."/>
            <person name="Cros-Aarteil S."/>
            <person name="Calhoun S."/>
            <person name="Haridas S."/>
            <person name="Kuo A."/>
            <person name="Mondo S."/>
            <person name="Pangilinan J."/>
            <person name="Riley R."/>
            <person name="Labutti K."/>
            <person name="Andreopoulos B."/>
            <person name="Lipzen A."/>
            <person name="Chen C."/>
            <person name="Yanf M."/>
            <person name="Daum C."/>
            <person name="Ng V."/>
            <person name="Clum A."/>
            <person name="Steindorff A."/>
            <person name="Ohm R."/>
            <person name="Martin F."/>
            <person name="Silar P."/>
            <person name="Natvig D."/>
            <person name="Lalanne C."/>
            <person name="Gautier V."/>
            <person name="Ament-Velasquez S.L."/>
            <person name="Kruys A."/>
            <person name="Hutchinson M.I."/>
            <person name="Powell A.J."/>
            <person name="Barry K."/>
            <person name="Miller A.N."/>
            <person name="Grigoriev I.V."/>
            <person name="Debuchy R."/>
            <person name="Gladieux P."/>
            <person name="Thoren M.H."/>
            <person name="Johannesson H."/>
        </authorList>
    </citation>
    <scope>NUCLEOTIDE SEQUENCE</scope>
    <source>
        <strain evidence="17">8032-3</strain>
    </source>
</reference>
<keyword evidence="10 13" id="KW-0326">Glycosidase</keyword>
<dbReference type="SUPFAM" id="SSF54556">
    <property type="entry name" value="Chitinase insertion domain"/>
    <property type="match status" value="1"/>
</dbReference>
<dbReference type="PANTHER" id="PTHR11177:SF333">
    <property type="entry name" value="CHITINASE"/>
    <property type="match status" value="1"/>
</dbReference>
<feature type="disulfide bond" evidence="12">
    <location>
        <begin position="123"/>
        <end position="135"/>
    </location>
</feature>
<accession>A0AAJ0BQV6</accession>
<proteinExistence type="inferred from homology"/>
<evidence type="ECO:0000259" key="15">
    <source>
        <dbReference type="PROSITE" id="PS50941"/>
    </source>
</evidence>
<evidence type="ECO:0000256" key="5">
    <source>
        <dbReference type="ARBA" id="ARBA00022525"/>
    </source>
</evidence>
<evidence type="ECO:0000256" key="9">
    <source>
        <dbReference type="ARBA" id="ARBA00023277"/>
    </source>
</evidence>
<evidence type="ECO:0000256" key="13">
    <source>
        <dbReference type="RuleBase" id="RU000489"/>
    </source>
</evidence>
<feature type="signal peptide" evidence="14">
    <location>
        <begin position="1"/>
        <end position="27"/>
    </location>
</feature>
<dbReference type="SMART" id="SM00636">
    <property type="entry name" value="Glyco_18"/>
    <property type="match status" value="1"/>
</dbReference>
<dbReference type="GO" id="GO:0006032">
    <property type="term" value="P:chitin catabolic process"/>
    <property type="evidence" value="ECO:0007669"/>
    <property type="project" value="UniProtKB-KW"/>
</dbReference>
<dbReference type="GO" id="GO:0005576">
    <property type="term" value="C:extracellular region"/>
    <property type="evidence" value="ECO:0007669"/>
    <property type="project" value="UniProtKB-SubCell"/>
</dbReference>
<evidence type="ECO:0000256" key="8">
    <source>
        <dbReference type="ARBA" id="ARBA00023024"/>
    </source>
</evidence>
<evidence type="ECO:0000313" key="17">
    <source>
        <dbReference type="EMBL" id="KAK1761733.1"/>
    </source>
</evidence>
<evidence type="ECO:0000256" key="6">
    <source>
        <dbReference type="ARBA" id="ARBA00022669"/>
    </source>
</evidence>
<dbReference type="Gene3D" id="3.10.50.10">
    <property type="match status" value="1"/>
</dbReference>
<feature type="disulfide bond" evidence="12">
    <location>
        <begin position="79"/>
        <end position="93"/>
    </location>
</feature>
<dbReference type="EMBL" id="MU839053">
    <property type="protein sequence ID" value="KAK1761733.1"/>
    <property type="molecule type" value="Genomic_DNA"/>
</dbReference>
<dbReference type="InterPro" id="IPR029070">
    <property type="entry name" value="Chitinase_insertion_sf"/>
</dbReference>
<dbReference type="InterPro" id="IPR001002">
    <property type="entry name" value="Chitin-bd_1"/>
</dbReference>
<keyword evidence="6 12" id="KW-0147">Chitin-binding</keyword>
<dbReference type="PROSITE" id="PS00026">
    <property type="entry name" value="CHIT_BIND_I_1"/>
    <property type="match status" value="2"/>
</dbReference>
<keyword evidence="11" id="KW-0624">Polysaccharide degradation</keyword>
<dbReference type="InterPro" id="IPR050314">
    <property type="entry name" value="Glycosyl_Hydrlase_18"/>
</dbReference>
<evidence type="ECO:0000256" key="11">
    <source>
        <dbReference type="ARBA" id="ARBA00023326"/>
    </source>
</evidence>
<feature type="domain" description="Chitin-binding type-1" evidence="15">
    <location>
        <begin position="51"/>
        <end position="110"/>
    </location>
</feature>
<dbReference type="EC" id="3.2.1.14" evidence="4"/>
<evidence type="ECO:0000256" key="4">
    <source>
        <dbReference type="ARBA" id="ARBA00012729"/>
    </source>
</evidence>
<feature type="disulfide bond" evidence="12">
    <location>
        <begin position="128"/>
        <end position="142"/>
    </location>
</feature>
<dbReference type="GO" id="GO:0008061">
    <property type="term" value="F:chitin binding"/>
    <property type="evidence" value="ECO:0007669"/>
    <property type="project" value="UniProtKB-UniRule"/>
</dbReference>
<evidence type="ECO:0000256" key="3">
    <source>
        <dbReference type="ARBA" id="ARBA00008682"/>
    </source>
</evidence>
<evidence type="ECO:0000256" key="12">
    <source>
        <dbReference type="PROSITE-ProRule" id="PRU00261"/>
    </source>
</evidence>
<dbReference type="InterPro" id="IPR017853">
    <property type="entry name" value="GH"/>
</dbReference>
<sequence length="1248" mass="138551">MGPRRLFAYLPLLLGTLIFLLPSLSFGQECSATNHCATGCCSEFGFCGTTESHCGAGCQSTCDFRLGCDEDNPCQDGTCCSKFGFCGLGPDYCSTENCVAGCDAKSYCDPGGFGPAHSEVAHCPLNVCCSKWGWCGVTEEFCGTQTIQRPSCAINNQQPMQRVVGYYEGWAPGRPCDKFQPEDIPPGVYTHLNFAFASIDPVTFKVVPVAAGDPDLYVRLTNLKRTDPALKVFIAIGGWTFNDPGPTATTFSDIARSEANQRVFISSLISFMNTYDFDGVDIDWEYPEAEDRSGRGEDFGNFPIFMRNLKNALAQNGARNGLSITIPASYWYLQHFDIKKLADSVDFFSLMSYDLHGTWDSPTSWLGNHLNSHTNLTEIKDALDLLWRNDINPDQVVLGLAFYTRTFTASDPNCMEPGCLFDSGSPAGRCSGQVGVLTNSEVLDLVERRRVTPTLEPSAAVKIFSTGRDWITYDDGDSWALKVDFARSQCLGGVMVWAVSQDRLDGTFSKQLQTVTKHASRSVTTWTDPFRAGVVIAGPSDLIPRDQCRWTNCGDGCPRGWKAIVRVDKNRNRDDEVMLDGTGCPTGIAGRRFCGKCDPQCPSGQSEIASLGVACNNGKTQVACCETGEDPNHPDDQTKLIESMQVWAKCRWYGKEPDCTLASQDACAWDSNLPDLLIPYGATRGSGAQHCPGNRPYCCDTIDRAAWDGCGWYAGYGPWSVFDEPGTCRSGCPDNKVKVTVSDFGQPFCPIGEWQAYCCYARYETPARNRAFRSAPPAAERVLTDVLRYSPGSELGQAKREMWDEQILGNWPHLDGGALSHTWGPTRMVLRKMDNAARSTLCDIEEYEDMARGGELVLSRMYCNINTVGMMDPTLLGDPDDGGTDDGEDWAAVLIDDILHPFPGVVFARDGGRRKFKIICGQGCDFYIFSEPYVNGADGNNLAAANGDNRRFFVSNGNACGYGDIDEEGDDDDGRWVSEHILELQTIRDFMQFTIVGHLPAVKLPSGLGLLDSMWDPNVQIESHIWRNQFVHGFDEWWDRFPSASPMEKMFKALGSKDNPHDMVNCEEKLNGMKARIWGLKEHMAIGKWRAVLKPNLEAAGVAGATFDLIFGVWKYLRHDGIKNNLIHTHVAVADVLADFEAAYIQDVWTNTGRRPRDLNIAAWHWRDFMALHVDRMVDFSKAWMAVRTKELVELWTNRIIDLTSNAKLGQPRAQDIVDAQTALDKFLQYRSQVDILIHFDHNLFQEN</sequence>
<evidence type="ECO:0000313" key="18">
    <source>
        <dbReference type="Proteomes" id="UP001244011"/>
    </source>
</evidence>
<dbReference type="PROSITE" id="PS51910">
    <property type="entry name" value="GH18_2"/>
    <property type="match status" value="1"/>
</dbReference>
<dbReference type="GeneID" id="85315415"/>
<feature type="chain" id="PRO_5042518762" description="chitinase" evidence="14">
    <location>
        <begin position="28"/>
        <end position="1248"/>
    </location>
</feature>
<name>A0AAJ0BQV6_9PEZI</name>
<dbReference type="InterPro" id="IPR011583">
    <property type="entry name" value="Chitinase_II/V-like_cat"/>
</dbReference>
<dbReference type="Gene3D" id="3.20.20.80">
    <property type="entry name" value="Glycosidases"/>
    <property type="match status" value="1"/>
</dbReference>
<evidence type="ECO:0000256" key="10">
    <source>
        <dbReference type="ARBA" id="ARBA00023295"/>
    </source>
</evidence>
<keyword evidence="14" id="KW-0732">Signal</keyword>